<dbReference type="Proteomes" id="UP001301012">
    <property type="component" value="Unassembled WGS sequence"/>
</dbReference>
<organism evidence="10 11">
    <name type="scientific">Romboutsia sedimentorum</name>
    <dbReference type="NCBI Taxonomy" id="1368474"/>
    <lineage>
        <taxon>Bacteria</taxon>
        <taxon>Bacillati</taxon>
        <taxon>Bacillota</taxon>
        <taxon>Clostridia</taxon>
        <taxon>Peptostreptococcales</taxon>
        <taxon>Peptostreptococcaceae</taxon>
        <taxon>Romboutsia</taxon>
    </lineage>
</organism>
<keyword evidence="2" id="KW-0677">Repeat</keyword>
<dbReference type="Gene3D" id="1.10.10.10">
    <property type="entry name" value="Winged helix-like DNA-binding domain superfamily/Winged helix DNA-binding domain"/>
    <property type="match status" value="1"/>
</dbReference>
<dbReference type="PROSITE" id="PS51099">
    <property type="entry name" value="PTS_EIIB_TYPE_2"/>
    <property type="match status" value="1"/>
</dbReference>
<dbReference type="PANTHER" id="PTHR30185:SF13">
    <property type="entry name" value="LICABCH OPERON REGULATOR-RELATED"/>
    <property type="match status" value="1"/>
</dbReference>
<dbReference type="Gene3D" id="3.40.50.2300">
    <property type="match status" value="1"/>
</dbReference>
<dbReference type="SUPFAM" id="SSF46785">
    <property type="entry name" value="Winged helix' DNA-binding domain"/>
    <property type="match status" value="1"/>
</dbReference>
<dbReference type="SUPFAM" id="SSF52794">
    <property type="entry name" value="PTS system IIB component-like"/>
    <property type="match status" value="1"/>
</dbReference>
<dbReference type="EMBL" id="JASKYM010000001">
    <property type="protein sequence ID" value="MDK2562415.1"/>
    <property type="molecule type" value="Genomic_DNA"/>
</dbReference>
<sequence length="651" mass="76092">MVINNRQQEILEILFNKKDVITSDKLCSAINVSSRTVRNDIKEINKTFKDKGINISSQKGKGYRLNIEDIELFNKLIKKKVNNLESDYLTKEERYNFIIFILLKNNLENTEYITQIELADSLYISISSLKNDLKIVKEKLEKYKLSIAKVSNKGIMLDGEEEYIRYYINKQLQKSQLFKQTFNSIYQNKVSSISKDDISIIIRENIIKFKLRLTDVSYKNLMNCIQICILRKLYNKKIQYQREYMDKIKNESSSYISEKICSDIKDRFDILLIESDIVFITKHILSSNTIVKSKYEILSMLNTQDLMNYKLVEEIINAIDINFGVNLDSDDILKDFLVSHIKGAINRAKYNIKVENEMLNNIKSNYPFSFGMGILANDIIKKNIGIRLCEDDVGFLSLHLEASMRRLEINKERKVKKVIIICSTGAGTSLLLKVKLQKQFGNQLIIVDTIPWYEFDEKLLSVLDFVISTMKLDSINKDRIVYVKNLLDEEEIQNIKSKINDVQSSEISLDKRFKEDLFFMNSNITNKSEAIKFMTDKLVDRGYINSEIQREFFKREEISSTEIGDLVAIPHTMHSDIKESFICVLILKKSILWDKKQVQIVILIGMANHEQKEWKLSLEKLYRNIVDIQTTTKLIKSSDFNDFINYIKYII</sequence>
<evidence type="ECO:0000256" key="3">
    <source>
        <dbReference type="ARBA" id="ARBA00023015"/>
    </source>
</evidence>
<dbReference type="PROSITE" id="PS51372">
    <property type="entry name" value="PRD_2"/>
    <property type="match status" value="2"/>
</dbReference>
<dbReference type="InterPro" id="IPR036390">
    <property type="entry name" value="WH_DNA-bd_sf"/>
</dbReference>
<evidence type="ECO:0000256" key="4">
    <source>
        <dbReference type="ARBA" id="ARBA00023159"/>
    </source>
</evidence>
<evidence type="ECO:0000256" key="6">
    <source>
        <dbReference type="SAM" id="Coils"/>
    </source>
</evidence>
<dbReference type="CDD" id="cd00211">
    <property type="entry name" value="PTS_IIA_fru"/>
    <property type="match status" value="1"/>
</dbReference>
<dbReference type="Pfam" id="PF00359">
    <property type="entry name" value="PTS_EIIA_2"/>
    <property type="match status" value="1"/>
</dbReference>
<dbReference type="InterPro" id="IPR050661">
    <property type="entry name" value="BglG_antiterminators"/>
</dbReference>
<dbReference type="Pfam" id="PF05043">
    <property type="entry name" value="Mga"/>
    <property type="match status" value="1"/>
</dbReference>
<evidence type="ECO:0000256" key="1">
    <source>
        <dbReference type="ARBA" id="ARBA00022679"/>
    </source>
</evidence>
<dbReference type="InterPro" id="IPR036388">
    <property type="entry name" value="WH-like_DNA-bd_sf"/>
</dbReference>
<dbReference type="Gene3D" id="1.10.1790.10">
    <property type="entry name" value="PRD domain"/>
    <property type="match status" value="2"/>
</dbReference>
<dbReference type="InterPro" id="IPR002178">
    <property type="entry name" value="PTS_EIIA_type-2_dom"/>
</dbReference>
<keyword evidence="4" id="KW-0010">Activator</keyword>
<feature type="domain" description="PTS EIIA type-2" evidence="7">
    <location>
        <begin position="511"/>
        <end position="650"/>
    </location>
</feature>
<keyword evidence="11" id="KW-1185">Reference proteome</keyword>
<evidence type="ECO:0000256" key="2">
    <source>
        <dbReference type="ARBA" id="ARBA00022737"/>
    </source>
</evidence>
<evidence type="ECO:0000259" key="8">
    <source>
        <dbReference type="PROSITE" id="PS51099"/>
    </source>
</evidence>
<evidence type="ECO:0000256" key="5">
    <source>
        <dbReference type="ARBA" id="ARBA00023163"/>
    </source>
</evidence>
<evidence type="ECO:0000259" key="9">
    <source>
        <dbReference type="PROSITE" id="PS51372"/>
    </source>
</evidence>
<dbReference type="SUPFAM" id="SSF55804">
    <property type="entry name" value="Phoshotransferase/anion transport protein"/>
    <property type="match status" value="1"/>
</dbReference>
<keyword evidence="1" id="KW-0808">Transferase</keyword>
<dbReference type="InterPro" id="IPR036095">
    <property type="entry name" value="PTS_EIIB-like_sf"/>
</dbReference>
<evidence type="ECO:0000313" key="10">
    <source>
        <dbReference type="EMBL" id="MDK2562415.1"/>
    </source>
</evidence>
<dbReference type="InterPro" id="IPR007737">
    <property type="entry name" value="Mga_HTH"/>
</dbReference>
<evidence type="ECO:0000259" key="7">
    <source>
        <dbReference type="PROSITE" id="PS51094"/>
    </source>
</evidence>
<dbReference type="RefSeq" id="WP_284131394.1">
    <property type="nucleotide sequence ID" value="NZ_JASKYM010000001.1"/>
</dbReference>
<dbReference type="InterPro" id="IPR013011">
    <property type="entry name" value="PTS_EIIB_2"/>
</dbReference>
<accession>A0ABT7E659</accession>
<dbReference type="InterPro" id="IPR013196">
    <property type="entry name" value="HTH_11"/>
</dbReference>
<feature type="domain" description="PRD" evidence="9">
    <location>
        <begin position="303"/>
        <end position="410"/>
    </location>
</feature>
<proteinExistence type="predicted"/>
<feature type="domain" description="PRD" evidence="9">
    <location>
        <begin position="185"/>
        <end position="294"/>
    </location>
</feature>
<dbReference type="Pfam" id="PF08279">
    <property type="entry name" value="HTH_11"/>
    <property type="match status" value="1"/>
</dbReference>
<protein>
    <submittedName>
        <fullName evidence="10">BglG family transcription antiterminator</fullName>
    </submittedName>
</protein>
<feature type="coiled-coil region" evidence="6">
    <location>
        <begin position="126"/>
        <end position="153"/>
    </location>
</feature>
<keyword evidence="5" id="KW-0804">Transcription</keyword>
<dbReference type="Pfam" id="PF00874">
    <property type="entry name" value="PRD"/>
    <property type="match status" value="2"/>
</dbReference>
<gene>
    <name evidence="10" type="ORF">QOZ84_02550</name>
</gene>
<dbReference type="InterPro" id="IPR011608">
    <property type="entry name" value="PRD"/>
</dbReference>
<dbReference type="Gene3D" id="3.40.930.10">
    <property type="entry name" value="Mannitol-specific EII, Chain A"/>
    <property type="match status" value="1"/>
</dbReference>
<reference evidence="10 11" key="1">
    <citation type="submission" date="2023-05" db="EMBL/GenBank/DDBJ databases">
        <title>Rombocin, a short stable natural nisin variant, displays selective antimicrobial activity against Listeria monocytogenes and employs dual mode of action to kill target bacterial strains.</title>
        <authorList>
            <person name="Wambui J."/>
            <person name="Stephan R."/>
            <person name="Kuipers O.P."/>
        </authorList>
    </citation>
    <scope>NUCLEOTIDE SEQUENCE [LARGE SCALE GENOMIC DNA]</scope>
    <source>
        <strain evidence="10 11">RC002</strain>
    </source>
</reference>
<keyword evidence="3" id="KW-0805">Transcription regulation</keyword>
<feature type="domain" description="PTS EIIB type-2" evidence="8">
    <location>
        <begin position="416"/>
        <end position="507"/>
    </location>
</feature>
<dbReference type="CDD" id="cd05568">
    <property type="entry name" value="PTS_IIB_bgl_like"/>
    <property type="match status" value="1"/>
</dbReference>
<dbReference type="PANTHER" id="PTHR30185">
    <property type="entry name" value="CRYPTIC BETA-GLUCOSIDE BGL OPERON ANTITERMINATOR"/>
    <property type="match status" value="1"/>
</dbReference>
<evidence type="ECO:0000313" key="11">
    <source>
        <dbReference type="Proteomes" id="UP001301012"/>
    </source>
</evidence>
<dbReference type="InterPro" id="IPR016152">
    <property type="entry name" value="PTrfase/Anion_transptr"/>
</dbReference>
<dbReference type="SUPFAM" id="SSF63520">
    <property type="entry name" value="PTS-regulatory domain, PRD"/>
    <property type="match status" value="2"/>
</dbReference>
<dbReference type="PROSITE" id="PS51094">
    <property type="entry name" value="PTS_EIIA_TYPE_2"/>
    <property type="match status" value="1"/>
</dbReference>
<keyword evidence="6" id="KW-0175">Coiled coil</keyword>
<comment type="caution">
    <text evidence="10">The sequence shown here is derived from an EMBL/GenBank/DDBJ whole genome shotgun (WGS) entry which is preliminary data.</text>
</comment>
<name>A0ABT7E659_9FIRM</name>
<dbReference type="InterPro" id="IPR036634">
    <property type="entry name" value="PRD_sf"/>
</dbReference>